<dbReference type="InterPro" id="IPR006700">
    <property type="entry name" value="RsmE"/>
</dbReference>
<evidence type="ECO:0000256" key="8">
    <source>
        <dbReference type="ARBA" id="ARBA00022679"/>
    </source>
</evidence>
<keyword evidence="7 12" id="KW-0489">Methyltransferase</keyword>
<comment type="caution">
    <text evidence="15">The sequence shown here is derived from an EMBL/GenBank/DDBJ whole genome shotgun (WGS) entry which is preliminary data.</text>
</comment>
<dbReference type="PANTHER" id="PTHR30027">
    <property type="entry name" value="RIBOSOMAL RNA SMALL SUBUNIT METHYLTRANSFERASE E"/>
    <property type="match status" value="1"/>
</dbReference>
<dbReference type="InterPro" id="IPR029026">
    <property type="entry name" value="tRNA_m1G_MTases_N"/>
</dbReference>
<evidence type="ECO:0000256" key="6">
    <source>
        <dbReference type="ARBA" id="ARBA00022552"/>
    </source>
</evidence>
<evidence type="ECO:0000256" key="9">
    <source>
        <dbReference type="ARBA" id="ARBA00022691"/>
    </source>
</evidence>
<evidence type="ECO:0000256" key="12">
    <source>
        <dbReference type="PIRNR" id="PIRNR015601"/>
    </source>
</evidence>
<dbReference type="Pfam" id="PF04452">
    <property type="entry name" value="Methyltrans_RNA"/>
    <property type="match status" value="1"/>
</dbReference>
<dbReference type="GO" id="GO:0008168">
    <property type="term" value="F:methyltransferase activity"/>
    <property type="evidence" value="ECO:0007669"/>
    <property type="project" value="UniProtKB-KW"/>
</dbReference>
<evidence type="ECO:0000256" key="5">
    <source>
        <dbReference type="ARBA" id="ARBA00022490"/>
    </source>
</evidence>
<dbReference type="NCBIfam" id="TIGR00046">
    <property type="entry name" value="RsmE family RNA methyltransferase"/>
    <property type="match status" value="1"/>
</dbReference>
<evidence type="ECO:0000256" key="10">
    <source>
        <dbReference type="ARBA" id="ARBA00025699"/>
    </source>
</evidence>
<dbReference type="InterPro" id="IPR046887">
    <property type="entry name" value="RsmE_PUA-like"/>
</dbReference>
<evidence type="ECO:0000256" key="1">
    <source>
        <dbReference type="ARBA" id="ARBA00004496"/>
    </source>
</evidence>
<accession>A0ABS5IDP1</accession>
<dbReference type="CDD" id="cd18084">
    <property type="entry name" value="RsmE-like"/>
    <property type="match status" value="1"/>
</dbReference>
<comment type="similarity">
    <text evidence="2 12">Belongs to the RNA methyltransferase RsmE family.</text>
</comment>
<gene>
    <name evidence="15" type="ORF">KEC16_11765</name>
</gene>
<dbReference type="Gene3D" id="3.40.1280.10">
    <property type="match status" value="1"/>
</dbReference>
<evidence type="ECO:0000256" key="7">
    <source>
        <dbReference type="ARBA" id="ARBA00022603"/>
    </source>
</evidence>
<dbReference type="Gene3D" id="2.40.240.20">
    <property type="entry name" value="Hypothetical PUA domain-like, domain 1"/>
    <property type="match status" value="1"/>
</dbReference>
<dbReference type="InterPro" id="IPR046886">
    <property type="entry name" value="RsmE_MTase_dom"/>
</dbReference>
<evidence type="ECO:0000259" key="14">
    <source>
        <dbReference type="Pfam" id="PF20260"/>
    </source>
</evidence>
<comment type="subcellular location">
    <subcellularLocation>
        <location evidence="1 12">Cytoplasm</location>
    </subcellularLocation>
</comment>
<sequence length="246" mass="26589">MVIRLYVTNDLFADTTIGLGKEQSHYLANVMRVKAGEAIALFNGRDGQWRGDLETVGKNGVSVRLVAQTRPQMPEPDLWLLAAPIKKDRIDLVAEKASELGISMLWPVFTRRTVMSRVNTDRLAANMTEAAEQCERLTVPSMHEPAALDKALAGWDAARPLLFLDESGGGAPIAQALATVPPGKLALLVGPEGGFDENERALLARQPFTVPVSLGPRILRAETAAIAGLAIVQALLGDWNHRPRAS</sequence>
<evidence type="ECO:0000256" key="2">
    <source>
        <dbReference type="ARBA" id="ARBA00005528"/>
    </source>
</evidence>
<dbReference type="PIRSF" id="PIRSF015601">
    <property type="entry name" value="MTase_slr0722"/>
    <property type="match status" value="1"/>
</dbReference>
<keyword evidence="5 12" id="KW-0963">Cytoplasm</keyword>
<dbReference type="PANTHER" id="PTHR30027:SF3">
    <property type="entry name" value="16S RRNA (URACIL(1498)-N(3))-METHYLTRANSFERASE"/>
    <property type="match status" value="1"/>
</dbReference>
<evidence type="ECO:0000313" key="15">
    <source>
        <dbReference type="EMBL" id="MBR9972391.1"/>
    </source>
</evidence>
<organism evidence="15 16">
    <name type="scientific">Magnetospirillum sulfuroxidans</name>
    <dbReference type="NCBI Taxonomy" id="611300"/>
    <lineage>
        <taxon>Bacteria</taxon>
        <taxon>Pseudomonadati</taxon>
        <taxon>Pseudomonadota</taxon>
        <taxon>Alphaproteobacteria</taxon>
        <taxon>Rhodospirillales</taxon>
        <taxon>Rhodospirillaceae</taxon>
        <taxon>Magnetospirillum</taxon>
    </lineage>
</organism>
<evidence type="ECO:0000313" key="16">
    <source>
        <dbReference type="Proteomes" id="UP000680714"/>
    </source>
</evidence>
<dbReference type="GO" id="GO:0032259">
    <property type="term" value="P:methylation"/>
    <property type="evidence" value="ECO:0007669"/>
    <property type="project" value="UniProtKB-KW"/>
</dbReference>
<protein>
    <recommendedName>
        <fullName evidence="4 12">Ribosomal RNA small subunit methyltransferase E</fullName>
        <ecNumber evidence="3 12">2.1.1.193</ecNumber>
    </recommendedName>
</protein>
<evidence type="ECO:0000256" key="11">
    <source>
        <dbReference type="ARBA" id="ARBA00047944"/>
    </source>
</evidence>
<comment type="function">
    <text evidence="10 12">Specifically methylates the N3 position of the uracil ring of uridine 1498 (m3U1498) in 16S rRNA. Acts on the fully assembled 30S ribosomal subunit.</text>
</comment>
<dbReference type="InterPro" id="IPR029028">
    <property type="entry name" value="Alpha/beta_knot_MTases"/>
</dbReference>
<keyword evidence="6 12" id="KW-0698">rRNA processing</keyword>
<dbReference type="EC" id="2.1.1.193" evidence="3 12"/>
<dbReference type="NCBIfam" id="NF008696">
    <property type="entry name" value="PRK11713.3-5"/>
    <property type="match status" value="1"/>
</dbReference>
<comment type="catalytic activity">
    <reaction evidence="11 12">
        <text>uridine(1498) in 16S rRNA + S-adenosyl-L-methionine = N(3)-methyluridine(1498) in 16S rRNA + S-adenosyl-L-homocysteine + H(+)</text>
        <dbReference type="Rhea" id="RHEA:42920"/>
        <dbReference type="Rhea" id="RHEA-COMP:10283"/>
        <dbReference type="Rhea" id="RHEA-COMP:10284"/>
        <dbReference type="ChEBI" id="CHEBI:15378"/>
        <dbReference type="ChEBI" id="CHEBI:57856"/>
        <dbReference type="ChEBI" id="CHEBI:59789"/>
        <dbReference type="ChEBI" id="CHEBI:65315"/>
        <dbReference type="ChEBI" id="CHEBI:74502"/>
        <dbReference type="EC" id="2.1.1.193"/>
    </reaction>
</comment>
<dbReference type="EMBL" id="JAGTUF010000010">
    <property type="protein sequence ID" value="MBR9972391.1"/>
    <property type="molecule type" value="Genomic_DNA"/>
</dbReference>
<evidence type="ECO:0000259" key="13">
    <source>
        <dbReference type="Pfam" id="PF04452"/>
    </source>
</evidence>
<evidence type="ECO:0000256" key="4">
    <source>
        <dbReference type="ARBA" id="ARBA00013673"/>
    </source>
</evidence>
<evidence type="ECO:0000256" key="3">
    <source>
        <dbReference type="ARBA" id="ARBA00012328"/>
    </source>
</evidence>
<keyword evidence="9 12" id="KW-0949">S-adenosyl-L-methionine</keyword>
<reference evidence="15 16" key="1">
    <citation type="submission" date="2021-04" db="EMBL/GenBank/DDBJ databases">
        <title>Magnetospirillum sulfuroxidans sp. nov., a facultative chemolithoautotrophic sulfur-oxidizing alphaproteobacterium isolated from freshwater sediment and proposals for Paramagetospirillum gen. nov., and Magnetospirillaceae fam. nov.</title>
        <authorList>
            <person name="Koziaeva V."/>
            <person name="Geelhoed J.S."/>
            <person name="Sorokin D.Y."/>
            <person name="Grouzdev D.S."/>
        </authorList>
    </citation>
    <scope>NUCLEOTIDE SEQUENCE [LARGE SCALE GENOMIC DNA]</scope>
    <source>
        <strain evidence="15 16">J10</strain>
    </source>
</reference>
<feature type="domain" description="Ribosomal RNA small subunit methyltransferase E PUA-like" evidence="14">
    <location>
        <begin position="20"/>
        <end position="65"/>
    </location>
</feature>
<dbReference type="Pfam" id="PF20260">
    <property type="entry name" value="PUA_4"/>
    <property type="match status" value="1"/>
</dbReference>
<keyword evidence="16" id="KW-1185">Reference proteome</keyword>
<dbReference type="Proteomes" id="UP000680714">
    <property type="component" value="Unassembled WGS sequence"/>
</dbReference>
<dbReference type="SUPFAM" id="SSF88697">
    <property type="entry name" value="PUA domain-like"/>
    <property type="match status" value="1"/>
</dbReference>
<name>A0ABS5IDP1_9PROT</name>
<keyword evidence="8 12" id="KW-0808">Transferase</keyword>
<proteinExistence type="inferred from homology"/>
<dbReference type="InterPro" id="IPR015947">
    <property type="entry name" value="PUA-like_sf"/>
</dbReference>
<dbReference type="SUPFAM" id="SSF75217">
    <property type="entry name" value="alpha/beta knot"/>
    <property type="match status" value="1"/>
</dbReference>
<feature type="domain" description="Ribosomal RNA small subunit methyltransferase E methyltransferase" evidence="13">
    <location>
        <begin position="75"/>
        <end position="233"/>
    </location>
</feature>